<dbReference type="NCBIfam" id="TIGR03071">
    <property type="entry name" value="couple_hipA"/>
    <property type="match status" value="1"/>
</dbReference>
<organism evidence="6 7">
    <name type="scientific">Endozoicomonas gorgoniicola</name>
    <dbReference type="NCBI Taxonomy" id="1234144"/>
    <lineage>
        <taxon>Bacteria</taxon>
        <taxon>Pseudomonadati</taxon>
        <taxon>Pseudomonadota</taxon>
        <taxon>Gammaproteobacteria</taxon>
        <taxon>Oceanospirillales</taxon>
        <taxon>Endozoicomonadaceae</taxon>
        <taxon>Endozoicomonas</taxon>
    </lineage>
</organism>
<dbReference type="Proteomes" id="UP001209854">
    <property type="component" value="Unassembled WGS sequence"/>
</dbReference>
<dbReference type="InterPro" id="IPR017508">
    <property type="entry name" value="HipA_N1"/>
</dbReference>
<comment type="caution">
    <text evidence="6">The sequence shown here is derived from an EMBL/GenBank/DDBJ whole genome shotgun (WGS) entry which is preliminary data.</text>
</comment>
<gene>
    <name evidence="6" type="ORF">NX722_06555</name>
</gene>
<evidence type="ECO:0000256" key="1">
    <source>
        <dbReference type="ARBA" id="ARBA00010164"/>
    </source>
</evidence>
<comment type="similarity">
    <text evidence="1">Belongs to the HipA Ser/Thr kinase family.</text>
</comment>
<accession>A0ABT3MT96</accession>
<dbReference type="Pfam" id="PF07804">
    <property type="entry name" value="HipA_C"/>
    <property type="match status" value="1"/>
</dbReference>
<dbReference type="EMBL" id="JAPFCC010000001">
    <property type="protein sequence ID" value="MCW7552313.1"/>
    <property type="molecule type" value="Genomic_DNA"/>
</dbReference>
<dbReference type="RefSeq" id="WP_262567282.1">
    <property type="nucleotide sequence ID" value="NZ_JAPFCC010000001.1"/>
</dbReference>
<dbReference type="Pfam" id="PF13657">
    <property type="entry name" value="Couple_hipA"/>
    <property type="match status" value="1"/>
</dbReference>
<evidence type="ECO:0000313" key="6">
    <source>
        <dbReference type="EMBL" id="MCW7552313.1"/>
    </source>
</evidence>
<dbReference type="InterPro" id="IPR012893">
    <property type="entry name" value="HipA-like_C"/>
</dbReference>
<keyword evidence="2" id="KW-0808">Transferase</keyword>
<keyword evidence="7" id="KW-1185">Reference proteome</keyword>
<sequence length="424" mass="48246">MAQQIRPEYTEALELILHGQRIGILVHYSGGRNILTFDPDFRQMATAVRPVFTLTQLLKEDYLASRQSHTQRVPPVLSNLLPEGALREWLSSALKTHSENEFPLLPWTGSNLPGALEAMPLRAGEIPNWALTGREQVQPVQIDVNVQNSKFSLAGVQMKFSSIRKDGRFNISTRIGSDSWIIKTPSTVHRNIPENEYTAMRLAESIGVDIPEIQLIPLEQLDNLPDIVLPDDTVAYGIRRFDRGEQNQVRIHTEDFAQIFEFYAHKKYNHANYEQIGRVIYQFSQNGLADLQQMARRLLANILLANSDAHLKNWSMIYPDRIHPRLSPAYDIVTTLPYVKGETGNALNMGKEKVWKNITMETFQYWSTRIGAPWPAVKIHLEEAMIAAREKWPELIQALPMSASHKSALKQHLAGLSLAFRIEL</sequence>
<name>A0ABT3MT96_9GAMM</name>
<dbReference type="PANTHER" id="PTHR37419">
    <property type="entry name" value="SERINE/THREONINE-PROTEIN KINASE TOXIN HIPA"/>
    <property type="match status" value="1"/>
</dbReference>
<evidence type="ECO:0000256" key="2">
    <source>
        <dbReference type="ARBA" id="ARBA00022679"/>
    </source>
</evidence>
<proteinExistence type="inferred from homology"/>
<feature type="domain" description="HipA N-terminal subdomain 1" evidence="5">
    <location>
        <begin position="14"/>
        <end position="118"/>
    </location>
</feature>
<dbReference type="InterPro" id="IPR052028">
    <property type="entry name" value="HipA_Ser/Thr_kinase"/>
</dbReference>
<evidence type="ECO:0000259" key="4">
    <source>
        <dbReference type="Pfam" id="PF07804"/>
    </source>
</evidence>
<evidence type="ECO:0000259" key="5">
    <source>
        <dbReference type="Pfam" id="PF13657"/>
    </source>
</evidence>
<keyword evidence="3" id="KW-0418">Kinase</keyword>
<feature type="domain" description="HipA-like C-terminal" evidence="4">
    <location>
        <begin position="151"/>
        <end position="392"/>
    </location>
</feature>
<evidence type="ECO:0000256" key="3">
    <source>
        <dbReference type="ARBA" id="ARBA00022777"/>
    </source>
</evidence>
<reference evidence="6 7" key="1">
    <citation type="submission" date="2022-10" db="EMBL/GenBank/DDBJ databases">
        <title>High-quality genome sequences of two octocoral-associated bacteria, Endozoicomonas euniceicola EF212 and Endozoicomonas gorgoniicola PS125.</title>
        <authorList>
            <person name="Chiou Y.-J."/>
            <person name="Chen Y.-H."/>
        </authorList>
    </citation>
    <scope>NUCLEOTIDE SEQUENCE [LARGE SCALE GENOMIC DNA]</scope>
    <source>
        <strain evidence="6 7">PS125</strain>
    </source>
</reference>
<dbReference type="Gene3D" id="1.10.1070.20">
    <property type="match status" value="1"/>
</dbReference>
<protein>
    <submittedName>
        <fullName evidence="6">Type II toxin-antitoxin system HipA family toxin</fullName>
    </submittedName>
</protein>
<evidence type="ECO:0000313" key="7">
    <source>
        <dbReference type="Proteomes" id="UP001209854"/>
    </source>
</evidence>
<dbReference type="PANTHER" id="PTHR37419:SF1">
    <property type="entry name" value="SERINE_THREONINE-PROTEIN KINASE TOXIN HIPA"/>
    <property type="match status" value="1"/>
</dbReference>